<feature type="compositionally biased region" description="Basic and acidic residues" evidence="1">
    <location>
        <begin position="478"/>
        <end position="491"/>
    </location>
</feature>
<evidence type="ECO:0000313" key="4">
    <source>
        <dbReference type="Proteomes" id="UP000799437"/>
    </source>
</evidence>
<protein>
    <submittedName>
        <fullName evidence="3">Uncharacterized protein</fullName>
    </submittedName>
</protein>
<feature type="compositionally biased region" description="Basic and acidic residues" evidence="1">
    <location>
        <begin position="115"/>
        <end position="180"/>
    </location>
</feature>
<keyword evidence="2" id="KW-0732">Signal</keyword>
<feature type="compositionally biased region" description="Polar residues" evidence="1">
    <location>
        <begin position="379"/>
        <end position="422"/>
    </location>
</feature>
<dbReference type="RefSeq" id="XP_033605443.1">
    <property type="nucleotide sequence ID" value="XM_033748653.1"/>
</dbReference>
<feature type="region of interest" description="Disordered" evidence="1">
    <location>
        <begin position="299"/>
        <end position="509"/>
    </location>
</feature>
<feature type="compositionally biased region" description="Polar residues" evidence="1">
    <location>
        <begin position="437"/>
        <end position="446"/>
    </location>
</feature>
<feature type="compositionally biased region" description="Polar residues" evidence="1">
    <location>
        <begin position="456"/>
        <end position="471"/>
    </location>
</feature>
<dbReference type="Proteomes" id="UP000799437">
    <property type="component" value="Unassembled WGS sequence"/>
</dbReference>
<gene>
    <name evidence="3" type="ORF">EJ05DRAFT_516440</name>
</gene>
<organism evidence="3 4">
    <name type="scientific">Pseudovirgaria hyperparasitica</name>
    <dbReference type="NCBI Taxonomy" id="470096"/>
    <lineage>
        <taxon>Eukaryota</taxon>
        <taxon>Fungi</taxon>
        <taxon>Dikarya</taxon>
        <taxon>Ascomycota</taxon>
        <taxon>Pezizomycotina</taxon>
        <taxon>Dothideomycetes</taxon>
        <taxon>Dothideomycetes incertae sedis</taxon>
        <taxon>Acrospermales</taxon>
        <taxon>Acrospermaceae</taxon>
        <taxon>Pseudovirgaria</taxon>
    </lineage>
</organism>
<reference evidence="3" key="1">
    <citation type="journal article" date="2020" name="Stud. Mycol.">
        <title>101 Dothideomycetes genomes: a test case for predicting lifestyles and emergence of pathogens.</title>
        <authorList>
            <person name="Haridas S."/>
            <person name="Albert R."/>
            <person name="Binder M."/>
            <person name="Bloem J."/>
            <person name="Labutti K."/>
            <person name="Salamov A."/>
            <person name="Andreopoulos B."/>
            <person name="Baker S."/>
            <person name="Barry K."/>
            <person name="Bills G."/>
            <person name="Bluhm B."/>
            <person name="Cannon C."/>
            <person name="Castanera R."/>
            <person name="Culley D."/>
            <person name="Daum C."/>
            <person name="Ezra D."/>
            <person name="Gonzalez J."/>
            <person name="Henrissat B."/>
            <person name="Kuo A."/>
            <person name="Liang C."/>
            <person name="Lipzen A."/>
            <person name="Lutzoni F."/>
            <person name="Magnuson J."/>
            <person name="Mondo S."/>
            <person name="Nolan M."/>
            <person name="Ohm R."/>
            <person name="Pangilinan J."/>
            <person name="Park H.-J."/>
            <person name="Ramirez L."/>
            <person name="Alfaro M."/>
            <person name="Sun H."/>
            <person name="Tritt A."/>
            <person name="Yoshinaga Y."/>
            <person name="Zwiers L.-H."/>
            <person name="Turgeon B."/>
            <person name="Goodwin S."/>
            <person name="Spatafora J."/>
            <person name="Crous P."/>
            <person name="Grigoriev I."/>
        </authorList>
    </citation>
    <scope>NUCLEOTIDE SEQUENCE</scope>
    <source>
        <strain evidence="3">CBS 121739</strain>
    </source>
</reference>
<sequence>MPTLSRSVTLLLGATLPFTAALPTITCRDGEASHSSCLDIIRPRIVLDSPEAGQDIGTNVLTDSLSKRIVLGEDLDGDVDFDDGLNMPEGVHKRHIPNTEGEQPTEPGKPSTDPANKENKDKDPKDQAKEGDKKGDDAGKPADKEPKDKDPKAHDDKKGDDAGKPADKGPMHHLPVHKDNITPAGVSAGFDAPQDKLIIAIDFKSHDKLVHDKGHDKTHTDGAHLNPFPAHMEEQTIRLAGGSNFDIPTERANMDSWAADKASATTRGFGQQADALQNMPASQAGAATFGGRSNIPSPFVPGSNDWDSTSGKYPPVAGSNIAQSHNDWDTTTPGATAGGFGLQESGATDFGSKFNNPYPPSGSASNDWQSNRAKYPSNPDLNSAQASNDWQNTAWNTAKSQDMAQNSALASNDWQSNPSSAAKPQDMMPNSAPAGNDWQNTPSSADKPQDMAPSSAPASNNWQNPEQSKNLGANAADKGLEDFSQSHEQELSKQGNSLDLPKPVPGPTA</sequence>
<dbReference type="GeneID" id="54489707"/>
<feature type="compositionally biased region" description="Polar residues" evidence="1">
    <location>
        <begin position="362"/>
        <end position="372"/>
    </location>
</feature>
<dbReference type="AlphaFoldDB" id="A0A6A6WLE4"/>
<feature type="chain" id="PRO_5025505754" evidence="2">
    <location>
        <begin position="22"/>
        <end position="509"/>
    </location>
</feature>
<feature type="signal peptide" evidence="2">
    <location>
        <begin position="1"/>
        <end position="21"/>
    </location>
</feature>
<accession>A0A6A6WLE4</accession>
<keyword evidence="4" id="KW-1185">Reference proteome</keyword>
<name>A0A6A6WLE4_9PEZI</name>
<evidence type="ECO:0000256" key="2">
    <source>
        <dbReference type="SAM" id="SignalP"/>
    </source>
</evidence>
<evidence type="ECO:0000313" key="3">
    <source>
        <dbReference type="EMBL" id="KAF2762992.1"/>
    </source>
</evidence>
<dbReference type="EMBL" id="ML996565">
    <property type="protein sequence ID" value="KAF2762992.1"/>
    <property type="molecule type" value="Genomic_DNA"/>
</dbReference>
<evidence type="ECO:0000256" key="1">
    <source>
        <dbReference type="SAM" id="MobiDB-lite"/>
    </source>
</evidence>
<proteinExistence type="predicted"/>
<feature type="region of interest" description="Disordered" evidence="1">
    <location>
        <begin position="75"/>
        <end position="180"/>
    </location>
</feature>